<accession>A0A1H2PQT8</accession>
<evidence type="ECO:0000313" key="2">
    <source>
        <dbReference type="EMBL" id="SDV49206.1"/>
    </source>
</evidence>
<proteinExistence type="predicted"/>
<gene>
    <name evidence="2" type="ORF">SAMN05216551_107151</name>
</gene>
<evidence type="ECO:0000313" key="3">
    <source>
        <dbReference type="Proteomes" id="UP000243719"/>
    </source>
</evidence>
<dbReference type="EMBL" id="FNLO01000007">
    <property type="protein sequence ID" value="SDV49206.1"/>
    <property type="molecule type" value="Genomic_DNA"/>
</dbReference>
<protein>
    <submittedName>
        <fullName evidence="2">Uncharacterized protein</fullName>
    </submittedName>
</protein>
<dbReference type="AlphaFoldDB" id="A0A1H2PQT8"/>
<keyword evidence="3" id="KW-1185">Reference proteome</keyword>
<dbReference type="RefSeq" id="WP_211435351.1">
    <property type="nucleotide sequence ID" value="NZ_FNLO01000007.1"/>
</dbReference>
<reference evidence="3" key="1">
    <citation type="submission" date="2016-09" db="EMBL/GenBank/DDBJ databases">
        <authorList>
            <person name="Varghese N."/>
            <person name="Submissions S."/>
        </authorList>
    </citation>
    <scope>NUCLEOTIDE SEQUENCE [LARGE SCALE GENOMIC DNA]</scope>
    <source>
        <strain evidence="3">JS23</strain>
    </source>
</reference>
<name>A0A1H2PQT8_9BURK</name>
<dbReference type="Proteomes" id="UP000243719">
    <property type="component" value="Unassembled WGS sequence"/>
</dbReference>
<dbReference type="STRING" id="1770053.SAMN05216551_107151"/>
<organism evidence="2 3">
    <name type="scientific">Chitinasiproducens palmae</name>
    <dbReference type="NCBI Taxonomy" id="1770053"/>
    <lineage>
        <taxon>Bacteria</taxon>
        <taxon>Pseudomonadati</taxon>
        <taxon>Pseudomonadota</taxon>
        <taxon>Betaproteobacteria</taxon>
        <taxon>Burkholderiales</taxon>
        <taxon>Burkholderiaceae</taxon>
        <taxon>Chitinasiproducens</taxon>
    </lineage>
</organism>
<feature type="region of interest" description="Disordered" evidence="1">
    <location>
        <begin position="117"/>
        <end position="137"/>
    </location>
</feature>
<evidence type="ECO:0000256" key="1">
    <source>
        <dbReference type="SAM" id="MobiDB-lite"/>
    </source>
</evidence>
<sequence>MQIRDYDWSEIVTDLHRHGMERADICRALSGVVSDSTLRAYVRGVQLQPSHWRGELLLDLWCRRTGKARTEAPTRPAHLDNYCERRVTKMRIDVSTSALDALDAVFRPGIAKILRGTGAAPQESHTDMTMTLPGFER</sequence>